<protein>
    <submittedName>
        <fullName evidence="1">Uncharacterized protein</fullName>
    </submittedName>
</protein>
<reference evidence="1 2" key="1">
    <citation type="journal article" date="2019" name="Commun. Biol.">
        <title>The bagworm genome reveals a unique fibroin gene that provides high tensile strength.</title>
        <authorList>
            <person name="Kono N."/>
            <person name="Nakamura H."/>
            <person name="Ohtoshi R."/>
            <person name="Tomita M."/>
            <person name="Numata K."/>
            <person name="Arakawa K."/>
        </authorList>
    </citation>
    <scope>NUCLEOTIDE SEQUENCE [LARGE SCALE GENOMIC DNA]</scope>
</reference>
<organism evidence="1 2">
    <name type="scientific">Eumeta variegata</name>
    <name type="common">Bagworm moth</name>
    <name type="synonym">Eumeta japonica</name>
    <dbReference type="NCBI Taxonomy" id="151549"/>
    <lineage>
        <taxon>Eukaryota</taxon>
        <taxon>Metazoa</taxon>
        <taxon>Ecdysozoa</taxon>
        <taxon>Arthropoda</taxon>
        <taxon>Hexapoda</taxon>
        <taxon>Insecta</taxon>
        <taxon>Pterygota</taxon>
        <taxon>Neoptera</taxon>
        <taxon>Endopterygota</taxon>
        <taxon>Lepidoptera</taxon>
        <taxon>Glossata</taxon>
        <taxon>Ditrysia</taxon>
        <taxon>Tineoidea</taxon>
        <taxon>Psychidae</taxon>
        <taxon>Oiketicinae</taxon>
        <taxon>Eumeta</taxon>
    </lineage>
</organism>
<gene>
    <name evidence="1" type="ORF">EVAR_37917_1</name>
</gene>
<keyword evidence="2" id="KW-1185">Reference proteome</keyword>
<proteinExistence type="predicted"/>
<accession>A0A4C1XGQ8</accession>
<sequence>MVRVSATEVQTFDMKEEVGGNQWHKKDRNILPAASSLNFHDVWFSTISKQWLLGPQSSRRFSYRKVVSRRHVQFVIFTRKPFFASDYGSYKQAMWSYGYLLNNEKFTFERHTASTGRSRVRRHSPSGINLPPDVSTIAPTFRSLWKPAPAS</sequence>
<evidence type="ECO:0000313" key="2">
    <source>
        <dbReference type="Proteomes" id="UP000299102"/>
    </source>
</evidence>
<name>A0A4C1XGQ8_EUMVA</name>
<dbReference type="AlphaFoldDB" id="A0A4C1XGQ8"/>
<dbReference type="Proteomes" id="UP000299102">
    <property type="component" value="Unassembled WGS sequence"/>
</dbReference>
<comment type="caution">
    <text evidence="1">The sequence shown here is derived from an EMBL/GenBank/DDBJ whole genome shotgun (WGS) entry which is preliminary data.</text>
</comment>
<evidence type="ECO:0000313" key="1">
    <source>
        <dbReference type="EMBL" id="GBP61387.1"/>
    </source>
</evidence>
<dbReference type="EMBL" id="BGZK01000813">
    <property type="protein sequence ID" value="GBP61387.1"/>
    <property type="molecule type" value="Genomic_DNA"/>
</dbReference>